<proteinExistence type="predicted"/>
<evidence type="ECO:0000259" key="2">
    <source>
        <dbReference type="Pfam" id="PF00535"/>
    </source>
</evidence>
<protein>
    <submittedName>
        <fullName evidence="3">Glycosyltransferase</fullName>
    </submittedName>
</protein>
<dbReference type="CDD" id="cd04187">
    <property type="entry name" value="DPM1_like_bac"/>
    <property type="match status" value="1"/>
</dbReference>
<dbReference type="Gene3D" id="3.90.550.10">
    <property type="entry name" value="Spore Coat Polysaccharide Biosynthesis Protein SpsA, Chain A"/>
    <property type="match status" value="1"/>
</dbReference>
<keyword evidence="4" id="KW-1185">Reference proteome</keyword>
<dbReference type="Pfam" id="PF00535">
    <property type="entry name" value="Glycos_transf_2"/>
    <property type="match status" value="1"/>
</dbReference>
<accession>A0ABR6YZ39</accession>
<reference evidence="3 4" key="1">
    <citation type="journal article" date="2020" name="mSystems">
        <title>Defining Genomic and Predicted Metabolic Features of the Acetobacterium Genus.</title>
        <authorList>
            <person name="Ross D.E."/>
            <person name="Marshall C.W."/>
            <person name="Gulliver D."/>
            <person name="May H.D."/>
            <person name="Norman R.S."/>
        </authorList>
    </citation>
    <scope>NUCLEOTIDE SEQUENCE [LARGE SCALE GENOMIC DNA]</scope>
    <source>
        <strain evidence="3 4">DSM 4132</strain>
    </source>
</reference>
<dbReference type="PANTHER" id="PTHR48090:SF8">
    <property type="entry name" value="GLYCOSYLTRANSFERASE CSBB-RELATED"/>
    <property type="match status" value="1"/>
</dbReference>
<evidence type="ECO:0000313" key="3">
    <source>
        <dbReference type="EMBL" id="MBC3900476.1"/>
    </source>
</evidence>
<dbReference type="RefSeq" id="WP_186894698.1">
    <property type="nucleotide sequence ID" value="NZ_WJBE01000012.1"/>
</dbReference>
<organism evidence="3 4">
    <name type="scientific">Acetobacterium malicum</name>
    <dbReference type="NCBI Taxonomy" id="52692"/>
    <lineage>
        <taxon>Bacteria</taxon>
        <taxon>Bacillati</taxon>
        <taxon>Bacillota</taxon>
        <taxon>Clostridia</taxon>
        <taxon>Eubacteriales</taxon>
        <taxon>Eubacteriaceae</taxon>
        <taxon>Acetobacterium</taxon>
    </lineage>
</organism>
<evidence type="ECO:0000313" key="4">
    <source>
        <dbReference type="Proteomes" id="UP000622405"/>
    </source>
</evidence>
<gene>
    <name evidence="3" type="ORF">GH811_12700</name>
</gene>
<name>A0ABR6YZ39_9FIRM</name>
<dbReference type="InterPro" id="IPR050256">
    <property type="entry name" value="Glycosyltransferase_2"/>
</dbReference>
<evidence type="ECO:0000256" key="1">
    <source>
        <dbReference type="SAM" id="Phobius"/>
    </source>
</evidence>
<keyword evidence="1" id="KW-1133">Transmembrane helix</keyword>
<keyword evidence="1" id="KW-0812">Transmembrane</keyword>
<dbReference type="EMBL" id="WJBE01000012">
    <property type="protein sequence ID" value="MBC3900476.1"/>
    <property type="molecule type" value="Genomic_DNA"/>
</dbReference>
<dbReference type="InterPro" id="IPR001173">
    <property type="entry name" value="Glyco_trans_2-like"/>
</dbReference>
<dbReference type="Proteomes" id="UP000622405">
    <property type="component" value="Unassembled WGS sequence"/>
</dbReference>
<dbReference type="InterPro" id="IPR029044">
    <property type="entry name" value="Nucleotide-diphossugar_trans"/>
</dbReference>
<keyword evidence="1" id="KW-0472">Membrane</keyword>
<feature type="transmembrane region" description="Helical" evidence="1">
    <location>
        <begin position="232"/>
        <end position="255"/>
    </location>
</feature>
<sequence>MEKQTISMVIPCYCEEEVIPLFYDTLVNEVIAQMPMVDFEILFIDDGSKDKTLTIIKDLNKQDRRVKYISFSRNFGKEAAIYAGLNYASGDYVGIMDVDLQDPPALIKPMYEALINEDYDCVAACRESRAKESHIRSFFAKRFYKLINRMTGMEIVEGARDFRLMKRFVVEAVLAVGEYNRFSKGIFEWVGFNTKWLPYQDAKRAAGKTKWSFWELCLYSMEGIIGFSTAPLAFASATGLLFCGLSFVAIVVIIIREILWHGSAYGWASLVCLIFLISGIQLFSIGILGQYLAKTYLETKKRPIFIVKERN</sequence>
<dbReference type="SUPFAM" id="SSF53448">
    <property type="entry name" value="Nucleotide-diphospho-sugar transferases"/>
    <property type="match status" value="1"/>
</dbReference>
<feature type="domain" description="Glycosyltransferase 2-like" evidence="2">
    <location>
        <begin position="7"/>
        <end position="173"/>
    </location>
</feature>
<dbReference type="PANTHER" id="PTHR48090">
    <property type="entry name" value="UNDECAPRENYL-PHOSPHATE 4-DEOXY-4-FORMAMIDO-L-ARABINOSE TRANSFERASE-RELATED"/>
    <property type="match status" value="1"/>
</dbReference>
<comment type="caution">
    <text evidence="3">The sequence shown here is derived from an EMBL/GenBank/DDBJ whole genome shotgun (WGS) entry which is preliminary data.</text>
</comment>
<feature type="transmembrane region" description="Helical" evidence="1">
    <location>
        <begin position="267"/>
        <end position="293"/>
    </location>
</feature>